<evidence type="ECO:0000256" key="1">
    <source>
        <dbReference type="SAM" id="Phobius"/>
    </source>
</evidence>
<sequence length="197" mass="22070">EYTEIYEEDKPYTEMGPNARIWKVYNHEATRKNSEKTEEWRDGLDSLLVFASLFSAVITTVGTQTSTRLQKDWGEVTSNLMMELIAIQHAGFSGNSIDAIPSSQLTPSSKFTPRPLDVVINALWFFSLALSLSVALAAIVCKQWIHQYTTVSSTGSLQEKAHIHHFQSLGMEKLHVVRIIGLLPTFVHLSLGVFFLG</sequence>
<keyword evidence="4" id="KW-1185">Reference proteome</keyword>
<feature type="domain" description="DUF6535" evidence="2">
    <location>
        <begin position="22"/>
        <end position="197"/>
    </location>
</feature>
<accession>A0A4S8MEQ5</accession>
<dbReference type="EMBL" id="ML179097">
    <property type="protein sequence ID" value="THV00911.1"/>
    <property type="molecule type" value="Genomic_DNA"/>
</dbReference>
<protein>
    <recommendedName>
        <fullName evidence="2">DUF6535 domain-containing protein</fullName>
    </recommendedName>
</protein>
<dbReference type="InterPro" id="IPR045338">
    <property type="entry name" value="DUF6535"/>
</dbReference>
<reference evidence="3 4" key="1">
    <citation type="journal article" date="2019" name="Nat. Ecol. Evol.">
        <title>Megaphylogeny resolves global patterns of mushroom evolution.</title>
        <authorList>
            <person name="Varga T."/>
            <person name="Krizsan K."/>
            <person name="Foldi C."/>
            <person name="Dima B."/>
            <person name="Sanchez-Garcia M."/>
            <person name="Sanchez-Ramirez S."/>
            <person name="Szollosi G.J."/>
            <person name="Szarkandi J.G."/>
            <person name="Papp V."/>
            <person name="Albert L."/>
            <person name="Andreopoulos W."/>
            <person name="Angelini C."/>
            <person name="Antonin V."/>
            <person name="Barry K.W."/>
            <person name="Bougher N.L."/>
            <person name="Buchanan P."/>
            <person name="Buyck B."/>
            <person name="Bense V."/>
            <person name="Catcheside P."/>
            <person name="Chovatia M."/>
            <person name="Cooper J."/>
            <person name="Damon W."/>
            <person name="Desjardin D."/>
            <person name="Finy P."/>
            <person name="Geml J."/>
            <person name="Haridas S."/>
            <person name="Hughes K."/>
            <person name="Justo A."/>
            <person name="Karasinski D."/>
            <person name="Kautmanova I."/>
            <person name="Kiss B."/>
            <person name="Kocsube S."/>
            <person name="Kotiranta H."/>
            <person name="LaButti K.M."/>
            <person name="Lechner B.E."/>
            <person name="Liimatainen K."/>
            <person name="Lipzen A."/>
            <person name="Lukacs Z."/>
            <person name="Mihaltcheva S."/>
            <person name="Morgado L.N."/>
            <person name="Niskanen T."/>
            <person name="Noordeloos M.E."/>
            <person name="Ohm R.A."/>
            <person name="Ortiz-Santana B."/>
            <person name="Ovrebo C."/>
            <person name="Racz N."/>
            <person name="Riley R."/>
            <person name="Savchenko A."/>
            <person name="Shiryaev A."/>
            <person name="Soop K."/>
            <person name="Spirin V."/>
            <person name="Szebenyi C."/>
            <person name="Tomsovsky M."/>
            <person name="Tulloss R.E."/>
            <person name="Uehling J."/>
            <person name="Grigoriev I.V."/>
            <person name="Vagvolgyi C."/>
            <person name="Papp T."/>
            <person name="Martin F.M."/>
            <person name="Miettinen O."/>
            <person name="Hibbett D.S."/>
            <person name="Nagy L.G."/>
        </authorList>
    </citation>
    <scope>NUCLEOTIDE SEQUENCE [LARGE SCALE GENOMIC DNA]</scope>
    <source>
        <strain evidence="3 4">CBS 962.96</strain>
    </source>
</reference>
<feature type="non-terminal residue" evidence="3">
    <location>
        <position position="197"/>
    </location>
</feature>
<name>A0A4S8MEQ5_DENBC</name>
<feature type="non-terminal residue" evidence="3">
    <location>
        <position position="1"/>
    </location>
</feature>
<keyword evidence="1" id="KW-1133">Transmembrane helix</keyword>
<proteinExistence type="predicted"/>
<feature type="transmembrane region" description="Helical" evidence="1">
    <location>
        <begin position="176"/>
        <end position="196"/>
    </location>
</feature>
<dbReference type="AlphaFoldDB" id="A0A4S8MEQ5"/>
<dbReference type="OrthoDB" id="3235960at2759"/>
<organism evidence="3 4">
    <name type="scientific">Dendrothele bispora (strain CBS 962.96)</name>
    <dbReference type="NCBI Taxonomy" id="1314807"/>
    <lineage>
        <taxon>Eukaryota</taxon>
        <taxon>Fungi</taxon>
        <taxon>Dikarya</taxon>
        <taxon>Basidiomycota</taxon>
        <taxon>Agaricomycotina</taxon>
        <taxon>Agaricomycetes</taxon>
        <taxon>Agaricomycetidae</taxon>
        <taxon>Agaricales</taxon>
        <taxon>Agaricales incertae sedis</taxon>
        <taxon>Dendrothele</taxon>
    </lineage>
</organism>
<keyword evidence="1" id="KW-0812">Transmembrane</keyword>
<evidence type="ECO:0000259" key="2">
    <source>
        <dbReference type="Pfam" id="PF20153"/>
    </source>
</evidence>
<dbReference type="Pfam" id="PF20153">
    <property type="entry name" value="DUF6535"/>
    <property type="match status" value="1"/>
</dbReference>
<evidence type="ECO:0000313" key="4">
    <source>
        <dbReference type="Proteomes" id="UP000297245"/>
    </source>
</evidence>
<keyword evidence="1" id="KW-0472">Membrane</keyword>
<evidence type="ECO:0000313" key="3">
    <source>
        <dbReference type="EMBL" id="THV00911.1"/>
    </source>
</evidence>
<dbReference type="Proteomes" id="UP000297245">
    <property type="component" value="Unassembled WGS sequence"/>
</dbReference>
<feature type="transmembrane region" description="Helical" evidence="1">
    <location>
        <begin position="118"/>
        <end position="140"/>
    </location>
</feature>
<gene>
    <name evidence="3" type="ORF">K435DRAFT_584950</name>
</gene>